<dbReference type="InterPro" id="IPR051681">
    <property type="entry name" value="Ser/Thr_Kinases-Pseudokinases"/>
</dbReference>
<name>A0A9P4K7Y6_9PLEO</name>
<dbReference type="InterPro" id="IPR011009">
    <property type="entry name" value="Kinase-like_dom_sf"/>
</dbReference>
<dbReference type="Gene3D" id="1.10.510.10">
    <property type="entry name" value="Transferase(Phosphotransferase) domain 1"/>
    <property type="match status" value="1"/>
</dbReference>
<dbReference type="PANTHER" id="PTHR44329">
    <property type="entry name" value="SERINE/THREONINE-PROTEIN KINASE TNNI3K-RELATED"/>
    <property type="match status" value="1"/>
</dbReference>
<dbReference type="OrthoDB" id="3801572at2759"/>
<dbReference type="GO" id="GO:0005524">
    <property type="term" value="F:ATP binding"/>
    <property type="evidence" value="ECO:0007669"/>
    <property type="project" value="InterPro"/>
</dbReference>
<evidence type="ECO:0000259" key="1">
    <source>
        <dbReference type="PROSITE" id="PS50011"/>
    </source>
</evidence>
<dbReference type="AlphaFoldDB" id="A0A9P4K7Y6"/>
<comment type="caution">
    <text evidence="2">The sequence shown here is derived from an EMBL/GenBank/DDBJ whole genome shotgun (WGS) entry which is preliminary data.</text>
</comment>
<reference evidence="3" key="1">
    <citation type="journal article" date="2020" name="Stud. Mycol.">
        <title>101 Dothideomycetes genomes: A test case for predicting lifestyles and emergence of pathogens.</title>
        <authorList>
            <person name="Haridas S."/>
            <person name="Albert R."/>
            <person name="Binder M."/>
            <person name="Bloem J."/>
            <person name="LaButti K."/>
            <person name="Salamov A."/>
            <person name="Andreopoulos B."/>
            <person name="Baker S."/>
            <person name="Barry K."/>
            <person name="Bills G."/>
            <person name="Bluhm B."/>
            <person name="Cannon C."/>
            <person name="Castanera R."/>
            <person name="Culley D."/>
            <person name="Daum C."/>
            <person name="Ezra D."/>
            <person name="Gonzalez J."/>
            <person name="Henrissat B."/>
            <person name="Kuo A."/>
            <person name="Liang C."/>
            <person name="Lipzen A."/>
            <person name="Lutzoni F."/>
            <person name="Magnuson J."/>
            <person name="Mondo S."/>
            <person name="Nolan M."/>
            <person name="Ohm R."/>
            <person name="Pangilinan J."/>
            <person name="Park H.-J."/>
            <person name="Ramirez L."/>
            <person name="Alfaro M."/>
            <person name="Sun H."/>
            <person name="Tritt A."/>
            <person name="Yoshinaga Y."/>
            <person name="Zwiers L.-H."/>
            <person name="Turgeon B."/>
            <person name="Goodwin S."/>
            <person name="Spatafora J."/>
            <person name="Crous P."/>
            <person name="Grigoriev I."/>
        </authorList>
    </citation>
    <scope>NUCLEOTIDE SEQUENCE [LARGE SCALE GENOMIC DNA]</scope>
    <source>
        <strain evidence="3">CBS 304.66</strain>
    </source>
</reference>
<dbReference type="InterPro" id="IPR000719">
    <property type="entry name" value="Prot_kinase_dom"/>
</dbReference>
<keyword evidence="3" id="KW-1185">Reference proteome</keyword>
<evidence type="ECO:0000313" key="3">
    <source>
        <dbReference type="Proteomes" id="UP000800093"/>
    </source>
</evidence>
<feature type="domain" description="Protein kinase" evidence="1">
    <location>
        <begin position="58"/>
        <end position="252"/>
    </location>
</feature>
<dbReference type="SUPFAM" id="SSF56112">
    <property type="entry name" value="Protein kinase-like (PK-like)"/>
    <property type="match status" value="1"/>
</dbReference>
<dbReference type="GO" id="GO:0004674">
    <property type="term" value="F:protein serine/threonine kinase activity"/>
    <property type="evidence" value="ECO:0007669"/>
    <property type="project" value="TreeGrafter"/>
</dbReference>
<protein>
    <recommendedName>
        <fullName evidence="1">Protein kinase domain-containing protein</fullName>
    </recommendedName>
</protein>
<dbReference type="Pfam" id="PF00069">
    <property type="entry name" value="Pkinase"/>
    <property type="match status" value="1"/>
</dbReference>
<proteinExistence type="predicted"/>
<evidence type="ECO:0000313" key="2">
    <source>
        <dbReference type="EMBL" id="KAF2262668.1"/>
    </source>
</evidence>
<dbReference type="PROSITE" id="PS50011">
    <property type="entry name" value="PROTEIN_KINASE_DOM"/>
    <property type="match status" value="1"/>
</dbReference>
<organism evidence="2 3">
    <name type="scientific">Lojkania enalia</name>
    <dbReference type="NCBI Taxonomy" id="147567"/>
    <lineage>
        <taxon>Eukaryota</taxon>
        <taxon>Fungi</taxon>
        <taxon>Dikarya</taxon>
        <taxon>Ascomycota</taxon>
        <taxon>Pezizomycotina</taxon>
        <taxon>Dothideomycetes</taxon>
        <taxon>Pleosporomycetidae</taxon>
        <taxon>Pleosporales</taxon>
        <taxon>Pleosporales incertae sedis</taxon>
        <taxon>Lojkania</taxon>
    </lineage>
</organism>
<dbReference type="Proteomes" id="UP000800093">
    <property type="component" value="Unassembled WGS sequence"/>
</dbReference>
<gene>
    <name evidence="2" type="ORF">CC78DRAFT_314456</name>
</gene>
<accession>A0A9P4K7Y6</accession>
<dbReference type="EMBL" id="ML986638">
    <property type="protein sequence ID" value="KAF2262668.1"/>
    <property type="molecule type" value="Genomic_DNA"/>
</dbReference>
<sequence length="252" mass="28583">MNSLSQWAEVTRSAFPAQQSHHDPFNDFLGIIDIDFLAACEYTNFRIHGTNVGMRIPPADGHALGQGGTYFVRRVAYDSSLHRIAALGELWKDPKPSFAVLKQESIDDNDSIVNIKDIDHMRSAMLEMRILRHAPVHEHPNIIGLYQMRWDVHDDFRLVSPSVVMEYGHFGTLADFQDHEFLSLNWSSKKGLCLDVAQGLQFLHECGIIHGDIKTEYARSPNAASPPALICQECFNLQASPRGLYRKVIRLW</sequence>